<comment type="similarity">
    <text evidence="2 8">Belongs to the Casparian strip membrane proteins (CASP) family.</text>
</comment>
<keyword evidence="7 8" id="KW-0472">Membrane</keyword>
<evidence type="ECO:0000313" key="10">
    <source>
        <dbReference type="EMBL" id="PKA59930.1"/>
    </source>
</evidence>
<feature type="transmembrane region" description="Helical" evidence="8">
    <location>
        <begin position="135"/>
        <end position="156"/>
    </location>
</feature>
<dbReference type="InterPro" id="IPR006459">
    <property type="entry name" value="CASP/CASPL"/>
</dbReference>
<dbReference type="GO" id="GO:0005886">
    <property type="term" value="C:plasma membrane"/>
    <property type="evidence" value="ECO:0007669"/>
    <property type="project" value="UniProtKB-SubCell"/>
</dbReference>
<accession>A0A2I0AWM3</accession>
<gene>
    <name evidence="10" type="ORF">AXF42_Ash015988</name>
</gene>
<dbReference type="OrthoDB" id="689701at2759"/>
<feature type="domain" description="Casparian strip membrane protein" evidence="9">
    <location>
        <begin position="128"/>
        <end position="188"/>
    </location>
</feature>
<comment type="subcellular location">
    <subcellularLocation>
        <location evidence="1 8">Cell membrane</location>
        <topology evidence="1 8">Multi-pass membrane protein</topology>
    </subcellularLocation>
</comment>
<organism evidence="10 11">
    <name type="scientific">Apostasia shenzhenica</name>
    <dbReference type="NCBI Taxonomy" id="1088818"/>
    <lineage>
        <taxon>Eukaryota</taxon>
        <taxon>Viridiplantae</taxon>
        <taxon>Streptophyta</taxon>
        <taxon>Embryophyta</taxon>
        <taxon>Tracheophyta</taxon>
        <taxon>Spermatophyta</taxon>
        <taxon>Magnoliopsida</taxon>
        <taxon>Liliopsida</taxon>
        <taxon>Asparagales</taxon>
        <taxon>Orchidaceae</taxon>
        <taxon>Apostasioideae</taxon>
        <taxon>Apostasia</taxon>
    </lineage>
</organism>
<sequence>MNPGKMTACYCGRGEIKGAFERRLRMGELGLRIAVLGLGLAAASLVGFDRQVRLIFSMEKTAKFTDMNVMVFLVAANGLAAGYSLLQGMRCVVGVMKGSVVFNKRLAWVIFSCDQFLYLWRWNSNAITSLFCMSVMAYLTLSVVASAAQSAVLVQFGQPELQWMKVCNLYMKFCTQAGEGLGSAFMASMGMIVISFISAFNLFRLYGSNKGSKNSNGNW</sequence>
<comment type="subunit">
    <text evidence="3 8">Homodimer and heterodimers.</text>
</comment>
<feature type="transmembrane region" description="Helical" evidence="8">
    <location>
        <begin position="29"/>
        <end position="48"/>
    </location>
</feature>
<dbReference type="PANTHER" id="PTHR33573">
    <property type="entry name" value="CASP-LIKE PROTEIN 4A4"/>
    <property type="match status" value="1"/>
</dbReference>
<evidence type="ECO:0000256" key="1">
    <source>
        <dbReference type="ARBA" id="ARBA00004651"/>
    </source>
</evidence>
<dbReference type="Pfam" id="PF04535">
    <property type="entry name" value="CASP_dom"/>
    <property type="match status" value="2"/>
</dbReference>
<keyword evidence="4 8" id="KW-1003">Cell membrane</keyword>
<evidence type="ECO:0000256" key="2">
    <source>
        <dbReference type="ARBA" id="ARBA00007651"/>
    </source>
</evidence>
<evidence type="ECO:0000256" key="5">
    <source>
        <dbReference type="ARBA" id="ARBA00022692"/>
    </source>
</evidence>
<dbReference type="NCBIfam" id="TIGR01569">
    <property type="entry name" value="A_tha_TIGR01569"/>
    <property type="match status" value="2"/>
</dbReference>
<evidence type="ECO:0000256" key="7">
    <source>
        <dbReference type="ARBA" id="ARBA00023136"/>
    </source>
</evidence>
<evidence type="ECO:0000256" key="6">
    <source>
        <dbReference type="ARBA" id="ARBA00022989"/>
    </source>
</evidence>
<keyword evidence="6 8" id="KW-1133">Transmembrane helix</keyword>
<dbReference type="PANTHER" id="PTHR33573:SF64">
    <property type="entry name" value="CASP-LIKE PROTEIN 2B1"/>
    <property type="match status" value="1"/>
</dbReference>
<keyword evidence="11" id="KW-1185">Reference proteome</keyword>
<name>A0A2I0AWM3_9ASPA</name>
<proteinExistence type="inferred from homology"/>
<evidence type="ECO:0000259" key="9">
    <source>
        <dbReference type="Pfam" id="PF04535"/>
    </source>
</evidence>
<dbReference type="InterPro" id="IPR006702">
    <property type="entry name" value="CASP_dom"/>
</dbReference>
<keyword evidence="5 8" id="KW-0812">Transmembrane</keyword>
<dbReference type="Proteomes" id="UP000236161">
    <property type="component" value="Unassembled WGS sequence"/>
</dbReference>
<reference evidence="10 11" key="1">
    <citation type="journal article" date="2017" name="Nature">
        <title>The Apostasia genome and the evolution of orchids.</title>
        <authorList>
            <person name="Zhang G.Q."/>
            <person name="Liu K.W."/>
            <person name="Li Z."/>
            <person name="Lohaus R."/>
            <person name="Hsiao Y.Y."/>
            <person name="Niu S.C."/>
            <person name="Wang J.Y."/>
            <person name="Lin Y.C."/>
            <person name="Xu Q."/>
            <person name="Chen L.J."/>
            <person name="Yoshida K."/>
            <person name="Fujiwara S."/>
            <person name="Wang Z.W."/>
            <person name="Zhang Y.Q."/>
            <person name="Mitsuda N."/>
            <person name="Wang M."/>
            <person name="Liu G.H."/>
            <person name="Pecoraro L."/>
            <person name="Huang H.X."/>
            <person name="Xiao X.J."/>
            <person name="Lin M."/>
            <person name="Wu X.Y."/>
            <person name="Wu W.L."/>
            <person name="Chen Y.Y."/>
            <person name="Chang S.B."/>
            <person name="Sakamoto S."/>
            <person name="Ohme-Takagi M."/>
            <person name="Yagi M."/>
            <person name="Zeng S.J."/>
            <person name="Shen C.Y."/>
            <person name="Yeh C.M."/>
            <person name="Luo Y.B."/>
            <person name="Tsai W.C."/>
            <person name="Van de Peer Y."/>
            <person name="Liu Z.J."/>
        </authorList>
    </citation>
    <scope>NUCLEOTIDE SEQUENCE [LARGE SCALE GENOMIC DNA]</scope>
    <source>
        <strain evidence="11">cv. Shenzhen</strain>
        <tissue evidence="10">Stem</tissue>
    </source>
</reference>
<evidence type="ECO:0000313" key="11">
    <source>
        <dbReference type="Proteomes" id="UP000236161"/>
    </source>
</evidence>
<dbReference type="STRING" id="1088818.A0A2I0AWM3"/>
<feature type="transmembrane region" description="Helical" evidence="8">
    <location>
        <begin position="181"/>
        <end position="203"/>
    </location>
</feature>
<evidence type="ECO:0000256" key="4">
    <source>
        <dbReference type="ARBA" id="ARBA00022475"/>
    </source>
</evidence>
<dbReference type="AlphaFoldDB" id="A0A2I0AWM3"/>
<dbReference type="EMBL" id="KZ451943">
    <property type="protein sequence ID" value="PKA59930.1"/>
    <property type="molecule type" value="Genomic_DNA"/>
</dbReference>
<evidence type="ECO:0000256" key="8">
    <source>
        <dbReference type="RuleBase" id="RU361233"/>
    </source>
</evidence>
<protein>
    <recommendedName>
        <fullName evidence="8">CASP-like protein</fullName>
    </recommendedName>
</protein>
<feature type="transmembrane region" description="Helical" evidence="8">
    <location>
        <begin position="69"/>
        <end position="86"/>
    </location>
</feature>
<evidence type="ECO:0000256" key="3">
    <source>
        <dbReference type="ARBA" id="ARBA00011489"/>
    </source>
</evidence>
<feature type="domain" description="Casparian strip membrane protein" evidence="9">
    <location>
        <begin position="22"/>
        <end position="117"/>
    </location>
</feature>